<sequence>MRDRLTTTLFLRLAAVLTVLYALGHTSGYPWTPALGPEHAPVIEQMQTLRFEAEGAIRTYWDFYVGFGVIISGLMIALGVVLWQLGTLAREDALRVRPIAATIAISFAVNAVLSQLYFFALPTMFAVAIVVSTVAAIALARRAS</sequence>
<keyword evidence="1" id="KW-0812">Transmembrane</keyword>
<dbReference type="EMBL" id="CP011125">
    <property type="protein sequence ID" value="AKF11801.1"/>
    <property type="molecule type" value="Genomic_DNA"/>
</dbReference>
<feature type="transmembrane region" description="Helical" evidence="1">
    <location>
        <begin position="119"/>
        <end position="140"/>
    </location>
</feature>
<dbReference type="AlphaFoldDB" id="A0A0F6YPT6"/>
<keyword evidence="3" id="KW-1185">Reference proteome</keyword>
<proteinExistence type="predicted"/>
<evidence type="ECO:0000313" key="3">
    <source>
        <dbReference type="Proteomes" id="UP000034883"/>
    </source>
</evidence>
<feature type="transmembrane region" description="Helical" evidence="1">
    <location>
        <begin position="95"/>
        <end position="113"/>
    </location>
</feature>
<organism evidence="2 3">
    <name type="scientific">Sandaracinus amylolyticus</name>
    <dbReference type="NCBI Taxonomy" id="927083"/>
    <lineage>
        <taxon>Bacteria</taxon>
        <taxon>Pseudomonadati</taxon>
        <taxon>Myxococcota</taxon>
        <taxon>Polyangia</taxon>
        <taxon>Polyangiales</taxon>
        <taxon>Sandaracinaceae</taxon>
        <taxon>Sandaracinus</taxon>
    </lineage>
</organism>
<name>A0A0F6YPT6_9BACT</name>
<protein>
    <submittedName>
        <fullName evidence="2">Uncharacterized protein</fullName>
    </submittedName>
</protein>
<evidence type="ECO:0000313" key="2">
    <source>
        <dbReference type="EMBL" id="AKF11801.1"/>
    </source>
</evidence>
<evidence type="ECO:0000256" key="1">
    <source>
        <dbReference type="SAM" id="Phobius"/>
    </source>
</evidence>
<dbReference type="OrthoDB" id="121119at2"/>
<dbReference type="Proteomes" id="UP000034883">
    <property type="component" value="Chromosome"/>
</dbReference>
<feature type="transmembrane region" description="Helical" evidence="1">
    <location>
        <begin position="63"/>
        <end position="83"/>
    </location>
</feature>
<keyword evidence="1" id="KW-1133">Transmembrane helix</keyword>
<keyword evidence="1" id="KW-0472">Membrane</keyword>
<dbReference type="InterPro" id="IPR058068">
    <property type="entry name" value="LIC_13387-like"/>
</dbReference>
<accession>A0A0F6YPT6</accession>
<gene>
    <name evidence="2" type="ORF">DB32_008950</name>
</gene>
<dbReference type="NCBIfam" id="NF047765">
    <property type="entry name" value="LIC_13387_fam"/>
    <property type="match status" value="1"/>
</dbReference>
<dbReference type="STRING" id="927083.DB32_008950"/>
<dbReference type="KEGG" id="samy:DB32_008950"/>
<reference evidence="2 3" key="1">
    <citation type="submission" date="2015-03" db="EMBL/GenBank/DDBJ databases">
        <title>Genome assembly of Sandaracinus amylolyticus DSM 53668.</title>
        <authorList>
            <person name="Sharma G."/>
            <person name="Subramanian S."/>
        </authorList>
    </citation>
    <scope>NUCLEOTIDE SEQUENCE [LARGE SCALE GENOMIC DNA]</scope>
    <source>
        <strain evidence="2 3">DSM 53668</strain>
    </source>
</reference>
<dbReference type="RefSeq" id="WP_053238632.1">
    <property type="nucleotide sequence ID" value="NZ_CP011125.1"/>
</dbReference>